<sequence>MVLNISKGWASWRKEQRVKAVCNSEDKLYNKKRTELKTREEVVRRQRKRMAEDRRREREEQR</sequence>
<feature type="region of interest" description="Disordered" evidence="1">
    <location>
        <begin position="40"/>
        <end position="62"/>
    </location>
</feature>
<dbReference type="GeneID" id="25908734"/>
<reference evidence="2 3" key="1">
    <citation type="submission" date="2011-02" db="EMBL/GenBank/DDBJ databases">
        <title>The Genome Sequence of Sphaeroforma arctica JP610.</title>
        <authorList>
            <consortium name="The Broad Institute Genome Sequencing Platform"/>
            <person name="Russ C."/>
            <person name="Cuomo C."/>
            <person name="Young S.K."/>
            <person name="Zeng Q."/>
            <person name="Gargeya S."/>
            <person name="Alvarado L."/>
            <person name="Berlin A."/>
            <person name="Chapman S.B."/>
            <person name="Chen Z."/>
            <person name="Freedman E."/>
            <person name="Gellesch M."/>
            <person name="Goldberg J."/>
            <person name="Griggs A."/>
            <person name="Gujja S."/>
            <person name="Heilman E."/>
            <person name="Heiman D."/>
            <person name="Howarth C."/>
            <person name="Mehta T."/>
            <person name="Neiman D."/>
            <person name="Pearson M."/>
            <person name="Roberts A."/>
            <person name="Saif S."/>
            <person name="Shea T."/>
            <person name="Shenoy N."/>
            <person name="Sisk P."/>
            <person name="Stolte C."/>
            <person name="Sykes S."/>
            <person name="White J."/>
            <person name="Yandava C."/>
            <person name="Burger G."/>
            <person name="Gray M.W."/>
            <person name="Holland P.W.H."/>
            <person name="King N."/>
            <person name="Lang F.B.F."/>
            <person name="Roger A.J."/>
            <person name="Ruiz-Trillo I."/>
            <person name="Haas B."/>
            <person name="Nusbaum C."/>
            <person name="Birren B."/>
        </authorList>
    </citation>
    <scope>NUCLEOTIDE SEQUENCE [LARGE SCALE GENOMIC DNA]</scope>
    <source>
        <strain evidence="2 3">JP610</strain>
    </source>
</reference>
<accession>A0A0L0FRZ5</accession>
<evidence type="ECO:0000256" key="1">
    <source>
        <dbReference type="SAM" id="MobiDB-lite"/>
    </source>
</evidence>
<dbReference type="EMBL" id="KQ242318">
    <property type="protein sequence ID" value="KNC79366.1"/>
    <property type="molecule type" value="Genomic_DNA"/>
</dbReference>
<keyword evidence="3" id="KW-1185">Reference proteome</keyword>
<dbReference type="AlphaFoldDB" id="A0A0L0FRZ5"/>
<proteinExistence type="predicted"/>
<evidence type="ECO:0000313" key="3">
    <source>
        <dbReference type="Proteomes" id="UP000054560"/>
    </source>
</evidence>
<name>A0A0L0FRZ5_9EUKA</name>
<dbReference type="Proteomes" id="UP000054560">
    <property type="component" value="Unassembled WGS sequence"/>
</dbReference>
<evidence type="ECO:0000313" key="2">
    <source>
        <dbReference type="EMBL" id="KNC79366.1"/>
    </source>
</evidence>
<organism evidence="2 3">
    <name type="scientific">Sphaeroforma arctica JP610</name>
    <dbReference type="NCBI Taxonomy" id="667725"/>
    <lineage>
        <taxon>Eukaryota</taxon>
        <taxon>Ichthyosporea</taxon>
        <taxon>Ichthyophonida</taxon>
        <taxon>Sphaeroforma</taxon>
    </lineage>
</organism>
<dbReference type="RefSeq" id="XP_014153268.1">
    <property type="nucleotide sequence ID" value="XM_014297793.1"/>
</dbReference>
<protein>
    <submittedName>
        <fullName evidence="2">Uncharacterized protein</fullName>
    </submittedName>
</protein>
<gene>
    <name evidence="2" type="ORF">SARC_08230</name>
</gene>